<gene>
    <name evidence="14" type="primary">vanR</name>
    <name evidence="14" type="ORF">P7H43_09925</name>
</gene>
<dbReference type="InterPro" id="IPR001867">
    <property type="entry name" value="OmpR/PhoB-type_DNA-bd"/>
</dbReference>
<dbReference type="InterPro" id="IPR058211">
    <property type="entry name" value="VanR-like"/>
</dbReference>
<evidence type="ECO:0000256" key="6">
    <source>
        <dbReference type="ARBA" id="ARBA00023159"/>
    </source>
</evidence>
<dbReference type="PANTHER" id="PTHR48111:SF2">
    <property type="entry name" value="RESPONSE REGULATOR SAER"/>
    <property type="match status" value="1"/>
</dbReference>
<feature type="domain" description="Response regulatory" evidence="12">
    <location>
        <begin position="3"/>
        <end position="115"/>
    </location>
</feature>
<dbReference type="GO" id="GO:0006355">
    <property type="term" value="P:regulation of DNA-templated transcription"/>
    <property type="evidence" value="ECO:0007669"/>
    <property type="project" value="InterPro"/>
</dbReference>
<dbReference type="GO" id="GO:0005829">
    <property type="term" value="C:cytosol"/>
    <property type="evidence" value="ECO:0007669"/>
    <property type="project" value="TreeGrafter"/>
</dbReference>
<dbReference type="InterPro" id="IPR036388">
    <property type="entry name" value="WH-like_DNA-bd_sf"/>
</dbReference>
<sequence>MTKVLILDDEKDIADLLATFLKNEGFEVITAYNGQEALANLSPELDLALLDVMLPDADGFDILKKIRQDYLFPVLMLTAKDEQLDKITGLTLGADDYITKPFNPLEVVARVKTQLRRYQTYNTGALAGDTQGVFDYQGLSVSLGSHKVFLYGTEIHLTPLEFKILWYLCEHQGQVVSSEALFEAVWEEKYLDNNNTVMAHIARLRDKLNEPPRKPKFIKTVWGVGYTIEA</sequence>
<accession>A0AAW8TX18</accession>
<evidence type="ECO:0000256" key="9">
    <source>
        <dbReference type="ARBA" id="ARBA00023316"/>
    </source>
</evidence>
<evidence type="ECO:0000256" key="4">
    <source>
        <dbReference type="ARBA" id="ARBA00023015"/>
    </source>
</evidence>
<feature type="DNA-binding region" description="OmpR/PhoB-type" evidence="11">
    <location>
        <begin position="131"/>
        <end position="230"/>
    </location>
</feature>
<keyword evidence="6" id="KW-0010">Activator</keyword>
<evidence type="ECO:0000256" key="8">
    <source>
        <dbReference type="ARBA" id="ARBA00023251"/>
    </source>
</evidence>
<evidence type="ECO:0000256" key="1">
    <source>
        <dbReference type="ARBA" id="ARBA00022491"/>
    </source>
</evidence>
<dbReference type="GO" id="GO:0071555">
    <property type="term" value="P:cell wall organization"/>
    <property type="evidence" value="ECO:0007669"/>
    <property type="project" value="UniProtKB-KW"/>
</dbReference>
<evidence type="ECO:0000259" key="12">
    <source>
        <dbReference type="PROSITE" id="PS50110"/>
    </source>
</evidence>
<keyword evidence="4" id="KW-0805">Transcription regulation</keyword>
<dbReference type="AlphaFoldDB" id="A0AAW8TX18"/>
<name>A0AAW8TX18_9ENTE</name>
<dbReference type="NCBIfam" id="NF033117">
    <property type="entry name" value="vanR_ACDEGLN"/>
    <property type="match status" value="1"/>
</dbReference>
<evidence type="ECO:0000313" key="14">
    <source>
        <dbReference type="EMBL" id="MDT2810806.1"/>
    </source>
</evidence>
<keyword evidence="9" id="KW-0961">Cell wall biogenesis/degradation</keyword>
<reference evidence="14" key="1">
    <citation type="submission" date="2023-03" db="EMBL/GenBank/DDBJ databases">
        <authorList>
            <person name="Shen W."/>
            <person name="Cai J."/>
        </authorList>
    </citation>
    <scope>NUCLEOTIDE SEQUENCE</scope>
    <source>
        <strain evidence="14">B226-2</strain>
    </source>
</reference>
<dbReference type="FunFam" id="3.40.50.2300:FF:000001">
    <property type="entry name" value="DNA-binding response regulator PhoB"/>
    <property type="match status" value="1"/>
</dbReference>
<dbReference type="Gene3D" id="3.40.50.2300">
    <property type="match status" value="1"/>
</dbReference>
<dbReference type="EMBL" id="JARQBJ010000004">
    <property type="protein sequence ID" value="MDT2810806.1"/>
    <property type="molecule type" value="Genomic_DNA"/>
</dbReference>
<dbReference type="SUPFAM" id="SSF46894">
    <property type="entry name" value="C-terminal effector domain of the bipartite response regulators"/>
    <property type="match status" value="1"/>
</dbReference>
<dbReference type="SMART" id="SM00862">
    <property type="entry name" value="Trans_reg_C"/>
    <property type="match status" value="1"/>
</dbReference>
<evidence type="ECO:0000256" key="10">
    <source>
        <dbReference type="PROSITE-ProRule" id="PRU00169"/>
    </source>
</evidence>
<dbReference type="PROSITE" id="PS51755">
    <property type="entry name" value="OMPR_PHOB"/>
    <property type="match status" value="1"/>
</dbReference>
<feature type="domain" description="OmpR/PhoB-type" evidence="13">
    <location>
        <begin position="131"/>
        <end position="230"/>
    </location>
</feature>
<dbReference type="CDD" id="cd00383">
    <property type="entry name" value="trans_reg_C"/>
    <property type="match status" value="1"/>
</dbReference>
<dbReference type="GO" id="GO:0000976">
    <property type="term" value="F:transcription cis-regulatory region binding"/>
    <property type="evidence" value="ECO:0007669"/>
    <property type="project" value="TreeGrafter"/>
</dbReference>
<dbReference type="Gene3D" id="6.10.250.690">
    <property type="match status" value="1"/>
</dbReference>
<keyword evidence="1" id="KW-0678">Repressor</keyword>
<organism evidence="14 15">
    <name type="scientific">Enterococcus asini</name>
    <dbReference type="NCBI Taxonomy" id="57732"/>
    <lineage>
        <taxon>Bacteria</taxon>
        <taxon>Bacillati</taxon>
        <taxon>Bacillota</taxon>
        <taxon>Bacilli</taxon>
        <taxon>Lactobacillales</taxon>
        <taxon>Enterococcaceae</taxon>
        <taxon>Enterococcus</taxon>
    </lineage>
</organism>
<dbReference type="RefSeq" id="WP_270598368.1">
    <property type="nucleotide sequence ID" value="NZ_JAQESC010000007.1"/>
</dbReference>
<dbReference type="FunFam" id="1.10.10.10:FF:000018">
    <property type="entry name" value="DNA-binding response regulator ResD"/>
    <property type="match status" value="1"/>
</dbReference>
<keyword evidence="5 11" id="KW-0238">DNA-binding</keyword>
<evidence type="ECO:0000256" key="7">
    <source>
        <dbReference type="ARBA" id="ARBA00023163"/>
    </source>
</evidence>
<proteinExistence type="predicted"/>
<evidence type="ECO:0000313" key="15">
    <source>
        <dbReference type="Proteomes" id="UP001256711"/>
    </source>
</evidence>
<evidence type="ECO:0000256" key="2">
    <source>
        <dbReference type="ARBA" id="ARBA00022553"/>
    </source>
</evidence>
<protein>
    <submittedName>
        <fullName evidence="14">VanR-ABDEGLN family response regulator transcription factor</fullName>
    </submittedName>
</protein>
<evidence type="ECO:0000256" key="11">
    <source>
        <dbReference type="PROSITE-ProRule" id="PRU01091"/>
    </source>
</evidence>
<keyword evidence="8" id="KW-0046">Antibiotic resistance</keyword>
<comment type="caution">
    <text evidence="14">The sequence shown here is derived from an EMBL/GenBank/DDBJ whole genome shotgun (WGS) entry which is preliminary data.</text>
</comment>
<dbReference type="SUPFAM" id="SSF52172">
    <property type="entry name" value="CheY-like"/>
    <property type="match status" value="1"/>
</dbReference>
<dbReference type="SMART" id="SM00448">
    <property type="entry name" value="REC"/>
    <property type="match status" value="1"/>
</dbReference>
<dbReference type="GO" id="GO:0000156">
    <property type="term" value="F:phosphorelay response regulator activity"/>
    <property type="evidence" value="ECO:0007669"/>
    <property type="project" value="TreeGrafter"/>
</dbReference>
<dbReference type="GO" id="GO:0032993">
    <property type="term" value="C:protein-DNA complex"/>
    <property type="evidence" value="ECO:0007669"/>
    <property type="project" value="TreeGrafter"/>
</dbReference>
<dbReference type="InterPro" id="IPR039420">
    <property type="entry name" value="WalR-like"/>
</dbReference>
<evidence type="ECO:0000259" key="13">
    <source>
        <dbReference type="PROSITE" id="PS51755"/>
    </source>
</evidence>
<keyword evidence="2 10" id="KW-0597">Phosphoprotein</keyword>
<dbReference type="PROSITE" id="PS50110">
    <property type="entry name" value="RESPONSE_REGULATORY"/>
    <property type="match status" value="1"/>
</dbReference>
<dbReference type="Gene3D" id="1.10.10.10">
    <property type="entry name" value="Winged helix-like DNA-binding domain superfamily/Winged helix DNA-binding domain"/>
    <property type="match status" value="1"/>
</dbReference>
<dbReference type="InterPro" id="IPR011006">
    <property type="entry name" value="CheY-like_superfamily"/>
</dbReference>
<dbReference type="Proteomes" id="UP001256711">
    <property type="component" value="Unassembled WGS sequence"/>
</dbReference>
<dbReference type="PANTHER" id="PTHR48111">
    <property type="entry name" value="REGULATOR OF RPOS"/>
    <property type="match status" value="1"/>
</dbReference>
<feature type="modified residue" description="4-aspartylphosphate" evidence="10">
    <location>
        <position position="51"/>
    </location>
</feature>
<dbReference type="Pfam" id="PF00072">
    <property type="entry name" value="Response_reg"/>
    <property type="match status" value="1"/>
</dbReference>
<dbReference type="GO" id="GO:0046677">
    <property type="term" value="P:response to antibiotic"/>
    <property type="evidence" value="ECO:0007669"/>
    <property type="project" value="UniProtKB-KW"/>
</dbReference>
<evidence type="ECO:0000256" key="5">
    <source>
        <dbReference type="ARBA" id="ARBA00023125"/>
    </source>
</evidence>
<evidence type="ECO:0000256" key="3">
    <source>
        <dbReference type="ARBA" id="ARBA00023012"/>
    </source>
</evidence>
<keyword evidence="7" id="KW-0804">Transcription</keyword>
<keyword evidence="3" id="KW-0902">Two-component regulatory system</keyword>
<dbReference type="InterPro" id="IPR001789">
    <property type="entry name" value="Sig_transdc_resp-reg_receiver"/>
</dbReference>
<dbReference type="Pfam" id="PF00486">
    <property type="entry name" value="Trans_reg_C"/>
    <property type="match status" value="1"/>
</dbReference>
<dbReference type="InterPro" id="IPR016032">
    <property type="entry name" value="Sig_transdc_resp-reg_C-effctor"/>
</dbReference>